<evidence type="ECO:0000313" key="3">
    <source>
        <dbReference type="Proteomes" id="UP000198382"/>
    </source>
</evidence>
<proteinExistence type="predicted"/>
<feature type="region of interest" description="Disordered" evidence="1">
    <location>
        <begin position="39"/>
        <end position="62"/>
    </location>
</feature>
<evidence type="ECO:0000256" key="1">
    <source>
        <dbReference type="SAM" id="MobiDB-lite"/>
    </source>
</evidence>
<gene>
    <name evidence="2" type="ORF">B0A65_01405</name>
</gene>
<comment type="caution">
    <text evidence="2">The sequence shown here is derived from an EMBL/GenBank/DDBJ whole genome shotgun (WGS) entry which is preliminary data.</text>
</comment>
<name>A0ABX4BVC9_FLAFR</name>
<keyword evidence="3" id="KW-1185">Reference proteome</keyword>
<sequence length="62" mass="7245">MENLNIQTQKIKKCPYEVMAYGENNCDVAYRTPYKGDWGHWDEPSENSLPNTNTEDTEMVMN</sequence>
<evidence type="ECO:0000313" key="2">
    <source>
        <dbReference type="EMBL" id="OXA82045.1"/>
    </source>
</evidence>
<organism evidence="2 3">
    <name type="scientific">Flavobacterium frigidimaris</name>
    <dbReference type="NCBI Taxonomy" id="262320"/>
    <lineage>
        <taxon>Bacteria</taxon>
        <taxon>Pseudomonadati</taxon>
        <taxon>Bacteroidota</taxon>
        <taxon>Flavobacteriia</taxon>
        <taxon>Flavobacteriales</taxon>
        <taxon>Flavobacteriaceae</taxon>
        <taxon>Flavobacterium</taxon>
    </lineage>
</organism>
<dbReference type="Proteomes" id="UP000198382">
    <property type="component" value="Unassembled WGS sequence"/>
</dbReference>
<protein>
    <submittedName>
        <fullName evidence="2">Uncharacterized protein</fullName>
    </submittedName>
</protein>
<reference evidence="2 3" key="1">
    <citation type="submission" date="2016-11" db="EMBL/GenBank/DDBJ databases">
        <title>Whole genomes of Flavobacteriaceae.</title>
        <authorList>
            <person name="Stine C."/>
            <person name="Li C."/>
            <person name="Tadesse D."/>
        </authorList>
    </citation>
    <scope>NUCLEOTIDE SEQUENCE [LARGE SCALE GENOMIC DNA]</scope>
    <source>
        <strain evidence="2 3">DSM 15937</strain>
    </source>
</reference>
<dbReference type="RefSeq" id="WP_074658123.1">
    <property type="nucleotide sequence ID" value="NZ_MUGV01000004.1"/>
</dbReference>
<dbReference type="EMBL" id="MUGV01000004">
    <property type="protein sequence ID" value="OXA82045.1"/>
    <property type="molecule type" value="Genomic_DNA"/>
</dbReference>
<accession>A0ABX4BVC9</accession>